<protein>
    <recommendedName>
        <fullName evidence="3">2-oxo-4-hydroxy-4-carboxy-5-ureidoimidazoline decarboxylase</fullName>
        <ecNumber evidence="3">4.1.1.97</ecNumber>
    </recommendedName>
</protein>
<keyword evidence="4" id="KW-0659">Purine metabolism</keyword>
<dbReference type="SUPFAM" id="SSF158694">
    <property type="entry name" value="UraD-Like"/>
    <property type="match status" value="1"/>
</dbReference>
<evidence type="ECO:0000256" key="3">
    <source>
        <dbReference type="ARBA" id="ARBA00012257"/>
    </source>
</evidence>
<dbReference type="Pfam" id="PF09349">
    <property type="entry name" value="OHCU_decarbox"/>
    <property type="match status" value="1"/>
</dbReference>
<evidence type="ECO:0000256" key="6">
    <source>
        <dbReference type="ARBA" id="ARBA00023239"/>
    </source>
</evidence>
<evidence type="ECO:0000313" key="8">
    <source>
        <dbReference type="EMBL" id="GBR45537.1"/>
    </source>
</evidence>
<keyword evidence="5" id="KW-0210">Decarboxylase</keyword>
<comment type="caution">
    <text evidence="8">The sequence shown here is derived from an EMBL/GenBank/DDBJ whole genome shotgun (WGS) entry which is preliminary data.</text>
</comment>
<evidence type="ECO:0000256" key="2">
    <source>
        <dbReference type="ARBA" id="ARBA00004754"/>
    </source>
</evidence>
<evidence type="ECO:0000256" key="5">
    <source>
        <dbReference type="ARBA" id="ARBA00022793"/>
    </source>
</evidence>
<dbReference type="InterPro" id="IPR017580">
    <property type="entry name" value="OHCU_decarboxylase-1"/>
</dbReference>
<evidence type="ECO:0000256" key="1">
    <source>
        <dbReference type="ARBA" id="ARBA00001163"/>
    </source>
</evidence>
<evidence type="ECO:0000256" key="4">
    <source>
        <dbReference type="ARBA" id="ARBA00022631"/>
    </source>
</evidence>
<dbReference type="PANTHER" id="PTHR43466:SF1">
    <property type="entry name" value="2-OXO-4-HYDROXY-4-CARBOXY-5-UREIDOIMIDAZOLINE DECARBOXYLASE-RELATED"/>
    <property type="match status" value="1"/>
</dbReference>
<dbReference type="InterPro" id="IPR036778">
    <property type="entry name" value="OHCU_decarboxylase_sf"/>
</dbReference>
<organism evidence="8 9">
    <name type="scientific">Neokomagataea tanensis NBRC 106556</name>
    <dbReference type="NCBI Taxonomy" id="1223519"/>
    <lineage>
        <taxon>Bacteria</taxon>
        <taxon>Pseudomonadati</taxon>
        <taxon>Pseudomonadota</taxon>
        <taxon>Alphaproteobacteria</taxon>
        <taxon>Acetobacterales</taxon>
        <taxon>Acetobacteraceae</taxon>
        <taxon>Neokomagataea</taxon>
    </lineage>
</organism>
<comment type="pathway">
    <text evidence="2">Purine metabolism; urate degradation; (S)-allantoin from urate: step 3/3.</text>
</comment>
<name>A0ABQ0QHZ9_9PROT</name>
<evidence type="ECO:0000313" key="9">
    <source>
        <dbReference type="Proteomes" id="UP001062443"/>
    </source>
</evidence>
<accession>A0ABQ0QHZ9</accession>
<dbReference type="RefSeq" id="WP_068168354.1">
    <property type="nucleotide sequence ID" value="NZ_BAQB01000008.1"/>
</dbReference>
<comment type="catalytic activity">
    <reaction evidence="1">
        <text>5-hydroxy-2-oxo-4-ureido-2,5-dihydro-1H-imidazole-5-carboxylate + H(+) = (S)-allantoin + CO2</text>
        <dbReference type="Rhea" id="RHEA:26301"/>
        <dbReference type="ChEBI" id="CHEBI:15378"/>
        <dbReference type="ChEBI" id="CHEBI:15678"/>
        <dbReference type="ChEBI" id="CHEBI:16526"/>
        <dbReference type="ChEBI" id="CHEBI:58639"/>
        <dbReference type="EC" id="4.1.1.97"/>
    </reaction>
</comment>
<sequence length="171" mass="19697">MAQLTLDAVNQLSRGSFIECFGGIYEHSPWIADKAYDFHPFTSFQAMKKIFSDIIQRAGLERQMRLVRAHPELGHRAGIDPELSPESTLEQGQAGLDRLTQKEYDQFKRLNDAYTARFRMPFVICVRQANKNLILDAMEKRLMSTPEAELKTALEHIDRIADLRLQDQVML</sequence>
<keyword evidence="9" id="KW-1185">Reference proteome</keyword>
<keyword evidence="6" id="KW-0456">Lyase</keyword>
<evidence type="ECO:0000259" key="7">
    <source>
        <dbReference type="Pfam" id="PF09349"/>
    </source>
</evidence>
<gene>
    <name evidence="8" type="ORF">AA106556_0801</name>
</gene>
<dbReference type="EC" id="4.1.1.97" evidence="3"/>
<dbReference type="Gene3D" id="1.10.3330.10">
    <property type="entry name" value="Oxo-4-hydroxy-4-carboxy-5-ureidoimidazoline decarboxylase"/>
    <property type="match status" value="1"/>
</dbReference>
<proteinExistence type="predicted"/>
<dbReference type="Proteomes" id="UP001062443">
    <property type="component" value="Unassembled WGS sequence"/>
</dbReference>
<reference evidence="8" key="1">
    <citation type="submission" date="2013-04" db="EMBL/GenBank/DDBJ databases">
        <title>The genome sequencing project of 58 acetic acid bacteria.</title>
        <authorList>
            <person name="Okamoto-Kainuma A."/>
            <person name="Ishikawa M."/>
            <person name="Umino S."/>
            <person name="Koizumi Y."/>
            <person name="Shiwa Y."/>
            <person name="Yoshikawa H."/>
            <person name="Matsutani M."/>
            <person name="Matsushita K."/>
        </authorList>
    </citation>
    <scope>NUCLEOTIDE SEQUENCE</scope>
    <source>
        <strain evidence="8">NBRC 106556</strain>
    </source>
</reference>
<dbReference type="EMBL" id="BAQB01000008">
    <property type="protein sequence ID" value="GBR45537.1"/>
    <property type="molecule type" value="Genomic_DNA"/>
</dbReference>
<dbReference type="PANTHER" id="PTHR43466">
    <property type="entry name" value="2-OXO-4-HYDROXY-4-CARBOXY-5-UREIDOIMIDAZOLINE DECARBOXYLASE-RELATED"/>
    <property type="match status" value="1"/>
</dbReference>
<dbReference type="NCBIfam" id="TIGR03164">
    <property type="entry name" value="UHCUDC"/>
    <property type="match status" value="1"/>
</dbReference>
<dbReference type="InterPro" id="IPR018020">
    <property type="entry name" value="OHCU_decarboxylase"/>
</dbReference>
<feature type="domain" description="Oxo-4-hydroxy-4-carboxy-5-ureidoimidazoline decarboxylase" evidence="7">
    <location>
        <begin position="10"/>
        <end position="166"/>
    </location>
</feature>